<keyword evidence="5" id="KW-0131">Cell cycle</keyword>
<comment type="caution">
    <text evidence="7">The sequence shown here is derived from an EMBL/GenBank/DDBJ whole genome shotgun (WGS) entry which is preliminary data.</text>
</comment>
<feature type="compositionally biased region" description="Basic and acidic residues" evidence="6">
    <location>
        <begin position="248"/>
        <end position="259"/>
    </location>
</feature>
<dbReference type="InterPro" id="IPR003874">
    <property type="entry name" value="CDC45"/>
</dbReference>
<feature type="compositionally biased region" description="Low complexity" evidence="6">
    <location>
        <begin position="261"/>
        <end position="272"/>
    </location>
</feature>
<evidence type="ECO:0000256" key="1">
    <source>
        <dbReference type="ARBA" id="ARBA00004123"/>
    </source>
</evidence>
<keyword evidence="3" id="KW-0235">DNA replication</keyword>
<name>A0ABR1F754_9ASCO</name>
<feature type="region of interest" description="Disordered" evidence="6">
    <location>
        <begin position="234"/>
        <end position="301"/>
    </location>
</feature>
<comment type="similarity">
    <text evidence="2">Belongs to the CDC45 family.</text>
</comment>
<feature type="compositionally biased region" description="Acidic residues" evidence="6">
    <location>
        <begin position="169"/>
        <end position="211"/>
    </location>
</feature>
<evidence type="ECO:0000256" key="3">
    <source>
        <dbReference type="ARBA" id="ARBA00022705"/>
    </source>
</evidence>
<dbReference type="PANTHER" id="PTHR10507">
    <property type="entry name" value="CDC45-RELATED PROTEIN"/>
    <property type="match status" value="1"/>
</dbReference>
<evidence type="ECO:0000256" key="5">
    <source>
        <dbReference type="ARBA" id="ARBA00023306"/>
    </source>
</evidence>
<gene>
    <name evidence="7" type="ORF">BZA70DRAFT_280283</name>
</gene>
<evidence type="ECO:0000256" key="4">
    <source>
        <dbReference type="ARBA" id="ARBA00023242"/>
    </source>
</evidence>
<keyword evidence="8" id="KW-1185">Reference proteome</keyword>
<protein>
    <submittedName>
        <fullName evidence="7">CDC45 family</fullName>
    </submittedName>
</protein>
<proteinExistence type="inferred from homology"/>
<evidence type="ECO:0000256" key="6">
    <source>
        <dbReference type="SAM" id="MobiDB-lite"/>
    </source>
</evidence>
<evidence type="ECO:0000313" key="8">
    <source>
        <dbReference type="Proteomes" id="UP001498771"/>
    </source>
</evidence>
<feature type="compositionally biased region" description="Low complexity" evidence="6">
    <location>
        <begin position="284"/>
        <end position="296"/>
    </location>
</feature>
<evidence type="ECO:0000313" key="7">
    <source>
        <dbReference type="EMBL" id="KAK7204903.1"/>
    </source>
</evidence>
<organism evidence="7 8">
    <name type="scientific">Myxozyma melibiosi</name>
    <dbReference type="NCBI Taxonomy" id="54550"/>
    <lineage>
        <taxon>Eukaryota</taxon>
        <taxon>Fungi</taxon>
        <taxon>Dikarya</taxon>
        <taxon>Ascomycota</taxon>
        <taxon>Saccharomycotina</taxon>
        <taxon>Lipomycetes</taxon>
        <taxon>Lipomycetales</taxon>
        <taxon>Lipomycetaceae</taxon>
        <taxon>Myxozyma</taxon>
    </lineage>
</organism>
<reference evidence="7 8" key="1">
    <citation type="submission" date="2024-03" db="EMBL/GenBank/DDBJ databases">
        <title>Genome-scale model development and genomic sequencing of the oleaginous clade Lipomyces.</title>
        <authorList>
            <consortium name="Lawrence Berkeley National Laboratory"/>
            <person name="Czajka J.J."/>
            <person name="Han Y."/>
            <person name="Kim J."/>
            <person name="Mondo S.J."/>
            <person name="Hofstad B.A."/>
            <person name="Robles A."/>
            <person name="Haridas S."/>
            <person name="Riley R."/>
            <person name="LaButti K."/>
            <person name="Pangilinan J."/>
            <person name="Andreopoulos W."/>
            <person name="Lipzen A."/>
            <person name="Yan J."/>
            <person name="Wang M."/>
            <person name="Ng V."/>
            <person name="Grigoriev I.V."/>
            <person name="Spatafora J.W."/>
            <person name="Magnuson J.K."/>
            <person name="Baker S.E."/>
            <person name="Pomraning K.R."/>
        </authorList>
    </citation>
    <scope>NUCLEOTIDE SEQUENCE [LARGE SCALE GENOMIC DNA]</scope>
    <source>
        <strain evidence="7 8">Phaff 52-87</strain>
    </source>
</reference>
<sequence length="719" mass="80160">MYVSPASYAEAFEALRAAALSHTSCRVVLFVACLDVDALCGARILSGIFKRDLIPHRTCPVAGYSELKKRYAELEDSVTSVILIGCGALVDLNDYLLDADLEAAGDDDDAAEISNRRIRRKLYIFDSHRPWNLQNMFGSEEVVCFDDGDVDDGLLNKERDAFEALLRIEDDDEADEADEDKEEDDSDGEDDPNDEQHDDSDEEENDSDLESNADSLPSKIHNVDLDVRHKRKIFSKSESDDDGDDSASEDRDSGVDREYISSSNDLSDSPVSHRTTPSKRKSPSSRSPSPAPQRQKSFSEARRTYEEVIGDYYGRGTSNSTPVASQIYTLLSFLGLASNPDLWLSVVGTTAVEYASPQLYRRFFPLLRDEVLRLNSQVNISRLSADDSALVVQPDYRLFLLRHWSLYESVVHSPYVASRLHLWNDAGRKKLHKMLAKMGISLQVAKEKWTHTDVALKRALKDKLSSVADVNGIGNVVRTGVVRKFGFRGMVSAGDAVEGVAALMECGKGATINDKESVYQSSSAEENIEEVDGEFKEVWIGNFWTAWDALDNIELLLHGLQRAQILQQAVVRTATALLEKDQVHDLRSFRLIILKDGPDLELFNNPLTLVRLAYWVNECKSEQTDRHSPMVMAVLDQKRDTYTVVGLPARVAEKTNNEDEGDLPEEEAASSNSFGIAFQEMANLTHARVKIDSFESSVVEVRKDDLTGFLEGMSSVGIK</sequence>
<dbReference type="PANTHER" id="PTHR10507:SF0">
    <property type="entry name" value="CELL DIVISION CONTROL PROTEIN 45 HOMOLOG"/>
    <property type="match status" value="1"/>
</dbReference>
<dbReference type="Proteomes" id="UP001498771">
    <property type="component" value="Unassembled WGS sequence"/>
</dbReference>
<dbReference type="GeneID" id="90038438"/>
<accession>A0ABR1F754</accession>
<comment type="subcellular location">
    <subcellularLocation>
        <location evidence="1">Nucleus</location>
    </subcellularLocation>
</comment>
<dbReference type="RefSeq" id="XP_064767936.1">
    <property type="nucleotide sequence ID" value="XM_064912926.1"/>
</dbReference>
<dbReference type="EMBL" id="JBBJBU010000007">
    <property type="protein sequence ID" value="KAK7204903.1"/>
    <property type="molecule type" value="Genomic_DNA"/>
</dbReference>
<feature type="region of interest" description="Disordered" evidence="6">
    <location>
        <begin position="166"/>
        <end position="222"/>
    </location>
</feature>
<evidence type="ECO:0000256" key="2">
    <source>
        <dbReference type="ARBA" id="ARBA00010727"/>
    </source>
</evidence>
<dbReference type="Pfam" id="PF02724">
    <property type="entry name" value="CDC45"/>
    <property type="match status" value="1"/>
</dbReference>
<keyword evidence="4" id="KW-0539">Nucleus</keyword>